<evidence type="ECO:0000256" key="1">
    <source>
        <dbReference type="SAM" id="MobiDB-lite"/>
    </source>
</evidence>
<feature type="compositionally biased region" description="Polar residues" evidence="1">
    <location>
        <begin position="253"/>
        <end position="273"/>
    </location>
</feature>
<protein>
    <recommendedName>
        <fullName evidence="5">Biotin transporter BioY</fullName>
    </recommendedName>
</protein>
<feature type="region of interest" description="Disordered" evidence="1">
    <location>
        <begin position="253"/>
        <end position="277"/>
    </location>
</feature>
<proteinExistence type="predicted"/>
<dbReference type="EMBL" id="SSOA01000003">
    <property type="protein sequence ID" value="THF50656.1"/>
    <property type="molecule type" value="Genomic_DNA"/>
</dbReference>
<feature type="compositionally biased region" description="Low complexity" evidence="1">
    <location>
        <begin position="74"/>
        <end position="86"/>
    </location>
</feature>
<feature type="transmembrane region" description="Helical" evidence="2">
    <location>
        <begin position="217"/>
        <end position="239"/>
    </location>
</feature>
<evidence type="ECO:0008006" key="5">
    <source>
        <dbReference type="Google" id="ProtNLM"/>
    </source>
</evidence>
<feature type="compositionally biased region" description="Basic and acidic residues" evidence="1">
    <location>
        <begin position="63"/>
        <end position="73"/>
    </location>
</feature>
<feature type="region of interest" description="Disordered" evidence="1">
    <location>
        <begin position="169"/>
        <end position="197"/>
    </location>
</feature>
<accession>A0A4S3ZYF8</accession>
<evidence type="ECO:0000256" key="2">
    <source>
        <dbReference type="SAM" id="Phobius"/>
    </source>
</evidence>
<organism evidence="3 4">
    <name type="scientific">Allorhizobium terrae</name>
    <dbReference type="NCBI Taxonomy" id="1848972"/>
    <lineage>
        <taxon>Bacteria</taxon>
        <taxon>Pseudomonadati</taxon>
        <taxon>Pseudomonadota</taxon>
        <taxon>Alphaproteobacteria</taxon>
        <taxon>Hyphomicrobiales</taxon>
        <taxon>Rhizobiaceae</taxon>
        <taxon>Rhizobium/Agrobacterium group</taxon>
        <taxon>Allorhizobium</taxon>
    </lineage>
</organism>
<reference evidence="3 4" key="1">
    <citation type="submission" date="2019-04" db="EMBL/GenBank/DDBJ databases">
        <title>Rhizobium terrae sp. nov., isolated from a paddy soil.</title>
        <authorList>
            <person name="Lin S.-Y."/>
            <person name="Hameed A."/>
            <person name="Huang H.-I."/>
            <person name="Young C.-C."/>
        </authorList>
    </citation>
    <scope>NUCLEOTIDE SEQUENCE [LARGE SCALE GENOMIC DNA]</scope>
    <source>
        <strain evidence="3 4">CC-HIH110</strain>
    </source>
</reference>
<sequence>MSGLETAIRGALERSDRTKAEVRARIYQSARQALESGLRKQGVNDPETVAEQRHQLEATIHAIEQEERERLKAQAEVAPPVAKPVTPAAPQPVSPPPAAPTPAAPQPMPQSRASEPKAPQASKPTEPAAEDAGVLSFGADRDHVADHPSSLDDVRAERDDRPAMDAVMGERRQAAAPASDVVDEKPSKRGSKKRAQAAAKAQAQAAARAKPRRRRGLFSRIFIFVVILSSIGIAAWWVYSTGLLLTAAERQTGVPTPTPTASADDFSGNSQEPKTIDPQRGFSSAWLDIFKPSDARAVKAGPNATVEVLGASDGQAVKIASRSSDADGAAIFTVSPDILREMVGKTSTIAITVQSTGEKPVQFAVSCEFDRLGGCSRHRFTANPEQADLLFRVTLPPAVTPNAPGQFTINTDMSGNGAGINVYSIRVLPGQ</sequence>
<dbReference type="AlphaFoldDB" id="A0A4S3ZYF8"/>
<evidence type="ECO:0000313" key="4">
    <source>
        <dbReference type="Proteomes" id="UP000310754"/>
    </source>
</evidence>
<dbReference type="Proteomes" id="UP000310754">
    <property type="component" value="Unassembled WGS sequence"/>
</dbReference>
<feature type="compositionally biased region" description="Pro residues" evidence="1">
    <location>
        <begin position="87"/>
        <end position="108"/>
    </location>
</feature>
<name>A0A4S3ZYF8_9HYPH</name>
<comment type="caution">
    <text evidence="3">The sequence shown here is derived from an EMBL/GenBank/DDBJ whole genome shotgun (WGS) entry which is preliminary data.</text>
</comment>
<gene>
    <name evidence="3" type="ORF">E6C51_07285</name>
</gene>
<keyword evidence="4" id="KW-1185">Reference proteome</keyword>
<keyword evidence="2" id="KW-0812">Transmembrane</keyword>
<evidence type="ECO:0000313" key="3">
    <source>
        <dbReference type="EMBL" id="THF50656.1"/>
    </source>
</evidence>
<keyword evidence="2" id="KW-0472">Membrane</keyword>
<feature type="region of interest" description="Disordered" evidence="1">
    <location>
        <begin position="56"/>
        <end position="130"/>
    </location>
</feature>
<keyword evidence="2" id="KW-1133">Transmembrane helix</keyword>